<feature type="domain" description="TonB-dependent receptor-like beta-barrel" evidence="13">
    <location>
        <begin position="275"/>
        <end position="734"/>
    </location>
</feature>
<keyword evidence="16" id="KW-1185">Reference proteome</keyword>
<dbReference type="AlphaFoldDB" id="I7ZDJ9"/>
<proteinExistence type="inferred from homology"/>
<accession>I7ZDJ9</accession>
<evidence type="ECO:0000259" key="14">
    <source>
        <dbReference type="Pfam" id="PF07715"/>
    </source>
</evidence>
<dbReference type="STRING" id="1172194.WQQ_33740"/>
<evidence type="ECO:0000256" key="3">
    <source>
        <dbReference type="ARBA" id="ARBA00022452"/>
    </source>
</evidence>
<keyword evidence="8 12" id="KW-0798">TonB box</keyword>
<dbReference type="PANTHER" id="PTHR32552:SF81">
    <property type="entry name" value="TONB-DEPENDENT OUTER MEMBRANE RECEPTOR"/>
    <property type="match status" value="1"/>
</dbReference>
<evidence type="ECO:0000256" key="11">
    <source>
        <dbReference type="PROSITE-ProRule" id="PRU01360"/>
    </source>
</evidence>
<comment type="subcellular location">
    <subcellularLocation>
        <location evidence="1 11">Cell outer membrane</location>
        <topology evidence="1 11">Multi-pass membrane protein</topology>
    </subcellularLocation>
</comment>
<evidence type="ECO:0000256" key="10">
    <source>
        <dbReference type="ARBA" id="ARBA00023237"/>
    </source>
</evidence>
<evidence type="ECO:0000256" key="7">
    <source>
        <dbReference type="ARBA" id="ARBA00023065"/>
    </source>
</evidence>
<keyword evidence="6" id="KW-0408">Iron</keyword>
<dbReference type="InterPro" id="IPR036942">
    <property type="entry name" value="Beta-barrel_TonB_sf"/>
</dbReference>
<evidence type="ECO:0000259" key="13">
    <source>
        <dbReference type="Pfam" id="PF00593"/>
    </source>
</evidence>
<dbReference type="InterPro" id="IPR039426">
    <property type="entry name" value="TonB-dep_rcpt-like"/>
</dbReference>
<dbReference type="GO" id="GO:0009279">
    <property type="term" value="C:cell outer membrane"/>
    <property type="evidence" value="ECO:0007669"/>
    <property type="project" value="UniProtKB-SubCell"/>
</dbReference>
<keyword evidence="9 11" id="KW-0472">Membrane</keyword>
<dbReference type="Proteomes" id="UP000003704">
    <property type="component" value="Unassembled WGS sequence"/>
</dbReference>
<dbReference type="Pfam" id="PF07715">
    <property type="entry name" value="Plug"/>
    <property type="match status" value="1"/>
</dbReference>
<keyword evidence="2 11" id="KW-0813">Transport</keyword>
<evidence type="ECO:0000256" key="8">
    <source>
        <dbReference type="ARBA" id="ARBA00023077"/>
    </source>
</evidence>
<evidence type="ECO:0000256" key="5">
    <source>
        <dbReference type="ARBA" id="ARBA00022692"/>
    </source>
</evidence>
<dbReference type="SUPFAM" id="SSF56935">
    <property type="entry name" value="Porins"/>
    <property type="match status" value="1"/>
</dbReference>
<feature type="domain" description="TonB-dependent receptor plug" evidence="14">
    <location>
        <begin position="26"/>
        <end position="131"/>
    </location>
</feature>
<organism evidence="15 16">
    <name type="scientific">Hydrocarboniphaga effusa AP103</name>
    <dbReference type="NCBI Taxonomy" id="1172194"/>
    <lineage>
        <taxon>Bacteria</taxon>
        <taxon>Pseudomonadati</taxon>
        <taxon>Pseudomonadota</taxon>
        <taxon>Gammaproteobacteria</taxon>
        <taxon>Nevskiales</taxon>
        <taxon>Nevskiaceae</taxon>
        <taxon>Hydrocarboniphaga</taxon>
    </lineage>
</organism>
<evidence type="ECO:0000256" key="12">
    <source>
        <dbReference type="RuleBase" id="RU003357"/>
    </source>
</evidence>
<keyword evidence="3 11" id="KW-1134">Transmembrane beta strand</keyword>
<evidence type="ECO:0000313" key="15">
    <source>
        <dbReference type="EMBL" id="EIT69792.1"/>
    </source>
</evidence>
<dbReference type="PATRIC" id="fig|1172194.4.peg.3273"/>
<dbReference type="InterPro" id="IPR000531">
    <property type="entry name" value="Beta-barrel_TonB"/>
</dbReference>
<keyword evidence="7" id="KW-0406">Ion transport</keyword>
<evidence type="ECO:0000256" key="6">
    <source>
        <dbReference type="ARBA" id="ARBA00023004"/>
    </source>
</evidence>
<evidence type="ECO:0000256" key="2">
    <source>
        <dbReference type="ARBA" id="ARBA00022448"/>
    </source>
</evidence>
<protein>
    <recommendedName>
        <fullName evidence="17">TonB-dependent receptor</fullName>
    </recommendedName>
</protein>
<dbReference type="Gene3D" id="2.40.170.20">
    <property type="entry name" value="TonB-dependent receptor, beta-barrel domain"/>
    <property type="match status" value="2"/>
</dbReference>
<dbReference type="PROSITE" id="PS52016">
    <property type="entry name" value="TONB_DEPENDENT_REC_3"/>
    <property type="match status" value="1"/>
</dbReference>
<reference evidence="15 16" key="1">
    <citation type="journal article" date="2012" name="J. Bacteriol.">
        <title>Genome Sequence of n-Alkane-Degrading Hydrocarboniphaga effusa Strain AP103T (ATCC BAA-332T).</title>
        <authorList>
            <person name="Chang H.K."/>
            <person name="Zylstra G.J."/>
            <person name="Chae J.C."/>
        </authorList>
    </citation>
    <scope>NUCLEOTIDE SEQUENCE [LARGE SCALE GENOMIC DNA]</scope>
    <source>
        <strain evidence="15 16">AP103</strain>
    </source>
</reference>
<evidence type="ECO:0000256" key="1">
    <source>
        <dbReference type="ARBA" id="ARBA00004571"/>
    </source>
</evidence>
<name>I7ZDJ9_9GAMM</name>
<sequence length="772" mass="84268">MANDDAPAAELPEIIVTAQKTAQSIERVPLSVGTVDGELFQQSGATGFADLQGYVGNVTIALSPTGGDFFVRGFGTLSTNAGFEPSVGTVVDGVFYGRSNFLSVFFNDVSRMEVLRGPQGTLFGKNSTAGVFNLVTRAPDSGNGGVGEAFVSDSGEYAVRPVLNMVFDEHWSARLSGNFSRDDQGELFNTDLDRDEVNVAQDTLRLRVRYDSDKIRTDIGAFYSDQRLNANNFQLIKVSDPMLQLMRQYDADAEGRLDFRNSANVPARGATRFAGANATVDYPLDGLRGIDKLDFTAISAYARQVIEDRDIDADFSPVPFIRDTLIDPSPFRQLSQEFRFTGHDDNVLGFGHSIDFVIGGYWYESTLNANDVFRVEDLGAALSYVTAAQSGAPNANAGLQLLGMPLTRLAFPVGRLVDLLNPVLNPLLGGDQAAYVTLDQKTSTQAIFGQMEYFILDDWALIAGARVGREHKQGHFTSTAEGFLIPLIADQNDHDTRLSRTETEFSPKLGLKWQLLPNANTYLTWTRGYKSGGFNALPLNDRNLEFDPERATSLELGAKARLLQGSLRLSAALFDTRFDNLQVSTFATDSGAAAPVFLNAASARSRGGELEVHWMLPLRGLAFYGSAGYADAYYRRYPDAPAPATSEDSTQDLGDRTLSNAPRWTAAAIPSFTLPLPRDLLATLAIETLYRSQRYVDVDLDPVTLQKATTELNGRLVFGTRAGGWTLSLAARNLTREVIVDQVLDQPLAAGNYVASRADRGRRLSANLIVEF</sequence>
<evidence type="ECO:0008006" key="17">
    <source>
        <dbReference type="Google" id="ProtNLM"/>
    </source>
</evidence>
<dbReference type="InterPro" id="IPR012910">
    <property type="entry name" value="Plug_dom"/>
</dbReference>
<evidence type="ECO:0000256" key="4">
    <source>
        <dbReference type="ARBA" id="ARBA00022496"/>
    </source>
</evidence>
<evidence type="ECO:0000256" key="9">
    <source>
        <dbReference type="ARBA" id="ARBA00023136"/>
    </source>
</evidence>
<keyword evidence="4" id="KW-0410">Iron transport</keyword>
<gene>
    <name evidence="15" type="ORF">WQQ_33740</name>
</gene>
<dbReference type="RefSeq" id="WP_007186313.1">
    <property type="nucleotide sequence ID" value="NZ_AKGD01000002.1"/>
</dbReference>
<comment type="similarity">
    <text evidence="11 12">Belongs to the TonB-dependent receptor family.</text>
</comment>
<dbReference type="EMBL" id="AKGD01000002">
    <property type="protein sequence ID" value="EIT69792.1"/>
    <property type="molecule type" value="Genomic_DNA"/>
</dbReference>
<comment type="caution">
    <text evidence="15">The sequence shown here is derived from an EMBL/GenBank/DDBJ whole genome shotgun (WGS) entry which is preliminary data.</text>
</comment>
<keyword evidence="10 11" id="KW-0998">Cell outer membrane</keyword>
<evidence type="ECO:0000313" key="16">
    <source>
        <dbReference type="Proteomes" id="UP000003704"/>
    </source>
</evidence>
<keyword evidence="5 11" id="KW-0812">Transmembrane</keyword>
<dbReference type="Pfam" id="PF00593">
    <property type="entry name" value="TonB_dep_Rec_b-barrel"/>
    <property type="match status" value="1"/>
</dbReference>
<dbReference type="GO" id="GO:0006826">
    <property type="term" value="P:iron ion transport"/>
    <property type="evidence" value="ECO:0007669"/>
    <property type="project" value="UniProtKB-KW"/>
</dbReference>
<dbReference type="PANTHER" id="PTHR32552">
    <property type="entry name" value="FERRICHROME IRON RECEPTOR-RELATED"/>
    <property type="match status" value="1"/>
</dbReference>